<evidence type="ECO:0000313" key="2">
    <source>
        <dbReference type="EMBL" id="EON99298.1"/>
    </source>
</evidence>
<keyword evidence="1" id="KW-0472">Membrane</keyword>
<evidence type="ECO:0000313" key="3">
    <source>
        <dbReference type="Proteomes" id="UP000014074"/>
    </source>
</evidence>
<evidence type="ECO:0000256" key="1">
    <source>
        <dbReference type="SAM" id="Phobius"/>
    </source>
</evidence>
<keyword evidence="3" id="KW-1185">Reference proteome</keyword>
<organism evidence="2 3">
    <name type="scientific">Phaeoacremonium minimum (strain UCR-PA7)</name>
    <name type="common">Esca disease fungus</name>
    <name type="synonym">Togninia minima</name>
    <dbReference type="NCBI Taxonomy" id="1286976"/>
    <lineage>
        <taxon>Eukaryota</taxon>
        <taxon>Fungi</taxon>
        <taxon>Dikarya</taxon>
        <taxon>Ascomycota</taxon>
        <taxon>Pezizomycotina</taxon>
        <taxon>Sordariomycetes</taxon>
        <taxon>Sordariomycetidae</taxon>
        <taxon>Togniniales</taxon>
        <taxon>Togniniaceae</taxon>
        <taxon>Phaeoacremonium</taxon>
    </lineage>
</organism>
<gene>
    <name evidence="2" type="ORF">UCRPA7_5162</name>
</gene>
<dbReference type="AlphaFoldDB" id="R8BIZ4"/>
<proteinExistence type="predicted"/>
<dbReference type="GeneID" id="19325687"/>
<name>R8BIZ4_PHAM7</name>
<dbReference type="OrthoDB" id="4721035at2759"/>
<protein>
    <submittedName>
        <fullName evidence="2">Putative mcm2 3 5 family protein</fullName>
    </submittedName>
</protein>
<keyword evidence="1" id="KW-0812">Transmembrane</keyword>
<dbReference type="EMBL" id="KB933173">
    <property type="protein sequence ID" value="EON99298.1"/>
    <property type="molecule type" value="Genomic_DNA"/>
</dbReference>
<accession>R8BIZ4</accession>
<sequence>MTLSEATMRNWIMQPGSLITNGETLHYSALTVLGALTLTATVVGMFYTTASDAMVAPKLKFGDWEHKQLQNYVRASYSNPYFVRDSCATPISTSTTVAINDQEAGAACLDVQYSGNSYHNLLAFMSTWHDINVNGTSLIKDMAGRPPGTASLYDNVTMTAAWIETGNSNVTKSYEKYGRIINNVTLAMPHPGVYTAATNNVNKIIQPTELGGVGEYAIRASVVSPAVNTMCVNLAEDELAPLIYTTWPNATNENTTIPGQLIGNAAWQGDVPAPSDEEWLNKTVVDDVFRWGKAYGRRPPVFQLYPIDSNIITNTSVYNSDAIYVLGKNRFIANYTLCELRSWTSPKCSTRFNISGTTGAHMSAHCEDPYDRDMYMRSVDDATVQTSIDWKNMADQWRLSIDLNGGVSNNNASNARILTQLALQTAELPSLLPSMAEALSVLISSMLVAGSIDTPLRHYWSYPSTQLEAPGILEPFNASMVTQEYTSSHTNDWQAIFYIVLSLVFAMNCFCLVYFIIRSGLVTDFTEPANLFALAVNSPPSDQLRGSCGGGPKRRDLVVPYRVAYASGSNHFYFEEARDKPWRGKYRHSLASAMDLEEKKPSKYNRLSTSKTWL</sequence>
<dbReference type="Proteomes" id="UP000014074">
    <property type="component" value="Unassembled WGS sequence"/>
</dbReference>
<dbReference type="RefSeq" id="XP_007915900.1">
    <property type="nucleotide sequence ID" value="XM_007917709.1"/>
</dbReference>
<dbReference type="eggNOG" id="ENOG502SHT7">
    <property type="taxonomic scope" value="Eukaryota"/>
</dbReference>
<reference evidence="3" key="1">
    <citation type="journal article" date="2013" name="Genome Announc.">
        <title>Draft genome sequence of the ascomycete Phaeoacremonium aleophilum strain UCR-PA7, a causal agent of the esca disease complex in grapevines.</title>
        <authorList>
            <person name="Blanco-Ulate B."/>
            <person name="Rolshausen P."/>
            <person name="Cantu D."/>
        </authorList>
    </citation>
    <scope>NUCLEOTIDE SEQUENCE [LARGE SCALE GENOMIC DNA]</scope>
    <source>
        <strain evidence="3">UCR-PA7</strain>
    </source>
</reference>
<dbReference type="KEGG" id="tmn:UCRPA7_5162"/>
<keyword evidence="1" id="KW-1133">Transmembrane helix</keyword>
<feature type="transmembrane region" description="Helical" evidence="1">
    <location>
        <begin position="495"/>
        <end position="517"/>
    </location>
</feature>
<dbReference type="HOGENOM" id="CLU_012014_1_0_1"/>
<feature type="transmembrane region" description="Helical" evidence="1">
    <location>
        <begin position="27"/>
        <end position="50"/>
    </location>
</feature>